<reference evidence="1 2" key="1">
    <citation type="journal article" date="2018" name="PLoS ONE">
        <title>The draft genome of Kipferlia bialata reveals reductive genome evolution in fornicate parasites.</title>
        <authorList>
            <person name="Tanifuji G."/>
            <person name="Takabayashi S."/>
            <person name="Kume K."/>
            <person name="Takagi M."/>
            <person name="Nakayama T."/>
            <person name="Kamikawa R."/>
            <person name="Inagaki Y."/>
            <person name="Hashimoto T."/>
        </authorList>
    </citation>
    <scope>NUCLEOTIDE SEQUENCE [LARGE SCALE GENOMIC DNA]</scope>
    <source>
        <strain evidence="1">NY0173</strain>
    </source>
</reference>
<dbReference type="AlphaFoldDB" id="A0A391NRT8"/>
<sequence length="29" mass="2971">MGFSANVSEAIGNTPLVHLARISGGLPVY</sequence>
<dbReference type="Proteomes" id="UP000265618">
    <property type="component" value="Unassembled WGS sequence"/>
</dbReference>
<proteinExistence type="predicted"/>
<gene>
    <name evidence="1" type="ORF">KIPB_012872</name>
</gene>
<evidence type="ECO:0000313" key="2">
    <source>
        <dbReference type="Proteomes" id="UP000265618"/>
    </source>
</evidence>
<name>A0A391NRT8_9EUKA</name>
<organism evidence="1 2">
    <name type="scientific">Kipferlia bialata</name>
    <dbReference type="NCBI Taxonomy" id="797122"/>
    <lineage>
        <taxon>Eukaryota</taxon>
        <taxon>Metamonada</taxon>
        <taxon>Carpediemonas-like organisms</taxon>
        <taxon>Kipferlia</taxon>
    </lineage>
</organism>
<evidence type="ECO:0000313" key="1">
    <source>
        <dbReference type="EMBL" id="GCA64015.1"/>
    </source>
</evidence>
<dbReference type="EMBL" id="BDIP01005860">
    <property type="protein sequence ID" value="GCA64015.1"/>
    <property type="molecule type" value="Genomic_DNA"/>
</dbReference>
<comment type="caution">
    <text evidence="1">The sequence shown here is derived from an EMBL/GenBank/DDBJ whole genome shotgun (WGS) entry which is preliminary data.</text>
</comment>
<accession>A0A391NRT8</accession>
<feature type="non-terminal residue" evidence="1">
    <location>
        <position position="1"/>
    </location>
</feature>
<keyword evidence="2" id="KW-1185">Reference proteome</keyword>
<protein>
    <submittedName>
        <fullName evidence="1">Uncharacterized protein</fullName>
    </submittedName>
</protein>